<keyword evidence="1" id="KW-0732">Signal</keyword>
<organism evidence="3 4">
    <name type="scientific">Rudanella paleaurantiibacter</name>
    <dbReference type="NCBI Taxonomy" id="2614655"/>
    <lineage>
        <taxon>Bacteria</taxon>
        <taxon>Pseudomonadati</taxon>
        <taxon>Bacteroidota</taxon>
        <taxon>Cytophagia</taxon>
        <taxon>Cytophagales</taxon>
        <taxon>Cytophagaceae</taxon>
        <taxon>Rudanella</taxon>
    </lineage>
</organism>
<protein>
    <submittedName>
        <fullName evidence="3">T9SS type A sorting domain-containing protein</fullName>
    </submittedName>
</protein>
<proteinExistence type="predicted"/>
<evidence type="ECO:0000313" key="3">
    <source>
        <dbReference type="EMBL" id="KAB7730524.1"/>
    </source>
</evidence>
<dbReference type="InterPro" id="IPR026444">
    <property type="entry name" value="Secre_tail"/>
</dbReference>
<accession>A0A7J5TZF9</accession>
<comment type="caution">
    <text evidence="3">The sequence shown here is derived from an EMBL/GenBank/DDBJ whole genome shotgun (WGS) entry which is preliminary data.</text>
</comment>
<dbReference type="Pfam" id="PF18962">
    <property type="entry name" value="Por_Secre_tail"/>
    <property type="match status" value="1"/>
</dbReference>
<evidence type="ECO:0000259" key="2">
    <source>
        <dbReference type="Pfam" id="PF18962"/>
    </source>
</evidence>
<feature type="signal peptide" evidence="1">
    <location>
        <begin position="1"/>
        <end position="24"/>
    </location>
</feature>
<sequence length="610" mass="67358">MRGGRGFFVCLGLMLLALSGRAQSGGALAIPFFDDFSTIPVGGQPDPRLWVPGSGVYINNTMPINQPSVNVATFDGLRANGQPYELSNVLAQGYTDTLTSQPINLAGLAPRDSVYLSFFWQVQGLGDLPDLGGGTTVPGDSLKLEFLNANRVWETVWFRVGGQPNLNFPQAFVPIRDARFLHGAFQFRFRSFGRQSGPYDSWSIDYLFLNKGRSNTDRFIKDITTRQAIGPSFLKRYTAMPLTQYLVNPAAETADSLSTDITNQFNLFNFTSFRFTNTDLVTGRVVQTFQQTSPDLVPSLASQRKSVRLTPVTGAESAKRVVLRHKFDFLTTDDQNPSIPTVNLRRNDTISSVTVLDNYYAYDDGTAEYAVQIGRLERVAVRFVLNKPDVMTGVLASMVPFGIDQTNQRFIVTVYENSNGRPGRELKTQGFAIQNAPSRNGFVAFNFDRGVPVRDTIYVGWQQISSESNALVRMGIDKNSPFGNQIFYRNAPGAQWEGNLSGPSGRGIQGALMLRAVMGGELTPVVTGTPGDENRPALQVYPNPTTGLIQWDDARLNRIQVYDLSGRFVQDIVPAGGQKSAELRNLPTGLYLFRLSDGQRTNVQRVVVTQ</sequence>
<feature type="domain" description="Secretion system C-terminal sorting" evidence="2">
    <location>
        <begin position="540"/>
        <end position="608"/>
    </location>
</feature>
<reference evidence="3 4" key="1">
    <citation type="submission" date="2019-10" db="EMBL/GenBank/DDBJ databases">
        <title>Rudanella paleaurantiibacter sp. nov., isolated from sludge.</title>
        <authorList>
            <person name="Xu S.Q."/>
        </authorList>
    </citation>
    <scope>NUCLEOTIDE SEQUENCE [LARGE SCALE GENOMIC DNA]</scope>
    <source>
        <strain evidence="3 4">HX-22-17</strain>
    </source>
</reference>
<gene>
    <name evidence="3" type="ORF">F5984_14585</name>
</gene>
<evidence type="ECO:0000256" key="1">
    <source>
        <dbReference type="SAM" id="SignalP"/>
    </source>
</evidence>
<feature type="chain" id="PRO_5029588235" evidence="1">
    <location>
        <begin position="25"/>
        <end position="610"/>
    </location>
</feature>
<dbReference type="EMBL" id="WELI01000005">
    <property type="protein sequence ID" value="KAB7730524.1"/>
    <property type="molecule type" value="Genomic_DNA"/>
</dbReference>
<dbReference type="AlphaFoldDB" id="A0A7J5TZF9"/>
<dbReference type="NCBIfam" id="TIGR04183">
    <property type="entry name" value="Por_Secre_tail"/>
    <property type="match status" value="1"/>
</dbReference>
<name>A0A7J5TZF9_9BACT</name>
<keyword evidence="4" id="KW-1185">Reference proteome</keyword>
<evidence type="ECO:0000313" key="4">
    <source>
        <dbReference type="Proteomes" id="UP000488299"/>
    </source>
</evidence>
<dbReference type="Proteomes" id="UP000488299">
    <property type="component" value="Unassembled WGS sequence"/>
</dbReference>